<name>A0ABU4VEV9_9PSEU</name>
<evidence type="ECO:0000313" key="1">
    <source>
        <dbReference type="EMBL" id="MDX8149521.1"/>
    </source>
</evidence>
<evidence type="ECO:0000313" key="2">
    <source>
        <dbReference type="Proteomes" id="UP001285352"/>
    </source>
</evidence>
<sequence>MITELLGVVFPQLLGVRIEKVFAAGLSVRIQASTQDQDVPGFGLVPQPVTASPTALPCASCITLVRQRMAIG</sequence>
<accession>A0ABU4VEV9</accession>
<proteinExistence type="predicted"/>
<comment type="caution">
    <text evidence="1">The sequence shown here is derived from an EMBL/GenBank/DDBJ whole genome shotgun (WGS) entry which is preliminary data.</text>
</comment>
<keyword evidence="2" id="KW-1185">Reference proteome</keyword>
<dbReference type="RefSeq" id="WP_319981499.1">
    <property type="nucleotide sequence ID" value="NZ_JAXAVU010000018.1"/>
</dbReference>
<gene>
    <name evidence="1" type="ORF">SK854_45880</name>
</gene>
<dbReference type="EMBL" id="JAXAVU010000018">
    <property type="protein sequence ID" value="MDX8149521.1"/>
    <property type="molecule type" value="Genomic_DNA"/>
</dbReference>
<reference evidence="1 2" key="1">
    <citation type="submission" date="2023-11" db="EMBL/GenBank/DDBJ databases">
        <title>Lentzea sokolovensis, sp. nov., Lentzea kristufkii, sp. nov., and Lentzea miocenensis, sp. nov., rare actinobacteria from Sokolov Coal Basin, Miocene lacustrine sediment, Czech Republic.</title>
        <authorList>
            <person name="Lara A."/>
            <person name="Kotroba L."/>
            <person name="Nouioui I."/>
            <person name="Neumann-Schaal M."/>
            <person name="Mast Y."/>
            <person name="Chronakova A."/>
        </authorList>
    </citation>
    <scope>NUCLEOTIDE SEQUENCE [LARGE SCALE GENOMIC DNA]</scope>
    <source>
        <strain evidence="1 2">BCCO 10_0061</strain>
    </source>
</reference>
<protein>
    <submittedName>
        <fullName evidence="1">Uncharacterized protein</fullName>
    </submittedName>
</protein>
<organism evidence="1 2">
    <name type="scientific">Lentzea sokolovensis</name>
    <dbReference type="NCBI Taxonomy" id="3095429"/>
    <lineage>
        <taxon>Bacteria</taxon>
        <taxon>Bacillati</taxon>
        <taxon>Actinomycetota</taxon>
        <taxon>Actinomycetes</taxon>
        <taxon>Pseudonocardiales</taxon>
        <taxon>Pseudonocardiaceae</taxon>
        <taxon>Lentzea</taxon>
    </lineage>
</organism>
<dbReference type="Proteomes" id="UP001285352">
    <property type="component" value="Unassembled WGS sequence"/>
</dbReference>